<feature type="domain" description="F-box" evidence="1">
    <location>
        <begin position="14"/>
        <end position="54"/>
    </location>
</feature>
<dbReference type="PANTHER" id="PTHR34709">
    <property type="entry name" value="OS10G0396666 PROTEIN"/>
    <property type="match status" value="1"/>
</dbReference>
<comment type="caution">
    <text evidence="2">The sequence shown here is derived from an EMBL/GenBank/DDBJ whole genome shotgun (WGS) entry which is preliminary data.</text>
</comment>
<dbReference type="InterPro" id="IPR001810">
    <property type="entry name" value="F-box_dom"/>
</dbReference>
<dbReference type="InterPro" id="IPR036047">
    <property type="entry name" value="F-box-like_dom_sf"/>
</dbReference>
<accession>A0AAV5DME0</accession>
<name>A0AAV5DME0_ELECO</name>
<dbReference type="PANTHER" id="PTHR34709:SF68">
    <property type="entry name" value="OS07G0550432 PROTEIN"/>
    <property type="match status" value="1"/>
</dbReference>
<keyword evidence="3" id="KW-1185">Reference proteome</keyword>
<sequence length="75" mass="8688">MAEDGHHRPGEDHISGLPDDLLHLILLRLGSTRVAARTSVLSRRWRRVWTHLPRLDLFNEEPPPRLFLDYVDAAL</sequence>
<dbReference type="Gene3D" id="1.20.1280.50">
    <property type="match status" value="1"/>
</dbReference>
<reference evidence="2" key="2">
    <citation type="submission" date="2021-12" db="EMBL/GenBank/DDBJ databases">
        <title>Resequencing data analysis of finger millet.</title>
        <authorList>
            <person name="Hatakeyama M."/>
            <person name="Aluri S."/>
            <person name="Balachadran M.T."/>
            <person name="Sivarajan S.R."/>
            <person name="Poveda L."/>
            <person name="Shimizu-Inatsugi R."/>
            <person name="Schlapbach R."/>
            <person name="Sreeman S.M."/>
            <person name="Shimizu K.K."/>
        </authorList>
    </citation>
    <scope>NUCLEOTIDE SEQUENCE</scope>
</reference>
<dbReference type="Proteomes" id="UP001054889">
    <property type="component" value="Unassembled WGS sequence"/>
</dbReference>
<evidence type="ECO:0000313" key="3">
    <source>
        <dbReference type="Proteomes" id="UP001054889"/>
    </source>
</evidence>
<dbReference type="AlphaFoldDB" id="A0AAV5DME0"/>
<reference evidence="2" key="1">
    <citation type="journal article" date="2018" name="DNA Res.">
        <title>Multiple hybrid de novo genome assembly of finger millet, an orphan allotetraploid crop.</title>
        <authorList>
            <person name="Hatakeyama M."/>
            <person name="Aluri S."/>
            <person name="Balachadran M.T."/>
            <person name="Sivarajan S.R."/>
            <person name="Patrignani A."/>
            <person name="Gruter S."/>
            <person name="Poveda L."/>
            <person name="Shimizu-Inatsugi R."/>
            <person name="Baeten J."/>
            <person name="Francoijs K.J."/>
            <person name="Nataraja K.N."/>
            <person name="Reddy Y.A.N."/>
            <person name="Phadnis S."/>
            <person name="Ravikumar R.L."/>
            <person name="Schlapbach R."/>
            <person name="Sreeman S.M."/>
            <person name="Shimizu K.K."/>
        </authorList>
    </citation>
    <scope>NUCLEOTIDE SEQUENCE</scope>
</reference>
<organism evidence="2 3">
    <name type="scientific">Eleusine coracana subsp. coracana</name>
    <dbReference type="NCBI Taxonomy" id="191504"/>
    <lineage>
        <taxon>Eukaryota</taxon>
        <taxon>Viridiplantae</taxon>
        <taxon>Streptophyta</taxon>
        <taxon>Embryophyta</taxon>
        <taxon>Tracheophyta</taxon>
        <taxon>Spermatophyta</taxon>
        <taxon>Magnoliopsida</taxon>
        <taxon>Liliopsida</taxon>
        <taxon>Poales</taxon>
        <taxon>Poaceae</taxon>
        <taxon>PACMAD clade</taxon>
        <taxon>Chloridoideae</taxon>
        <taxon>Cynodonteae</taxon>
        <taxon>Eleusininae</taxon>
        <taxon>Eleusine</taxon>
    </lineage>
</organism>
<proteinExistence type="predicted"/>
<protein>
    <recommendedName>
        <fullName evidence="1">F-box domain-containing protein</fullName>
    </recommendedName>
</protein>
<gene>
    <name evidence="2" type="primary">ga29648</name>
    <name evidence="2" type="ORF">PR202_ga29648</name>
</gene>
<dbReference type="EMBL" id="BQKI01000018">
    <property type="protein sequence ID" value="GJN11453.1"/>
    <property type="molecule type" value="Genomic_DNA"/>
</dbReference>
<dbReference type="Pfam" id="PF00646">
    <property type="entry name" value="F-box"/>
    <property type="match status" value="1"/>
</dbReference>
<dbReference type="InterPro" id="IPR055312">
    <property type="entry name" value="FBL15-like"/>
</dbReference>
<dbReference type="SUPFAM" id="SSF81383">
    <property type="entry name" value="F-box domain"/>
    <property type="match status" value="1"/>
</dbReference>
<evidence type="ECO:0000313" key="2">
    <source>
        <dbReference type="EMBL" id="GJN11453.1"/>
    </source>
</evidence>
<evidence type="ECO:0000259" key="1">
    <source>
        <dbReference type="Pfam" id="PF00646"/>
    </source>
</evidence>